<evidence type="ECO:0000256" key="9">
    <source>
        <dbReference type="SAM" id="MobiDB-lite"/>
    </source>
</evidence>
<organism evidence="11 12">
    <name type="scientific">Agrocybe chaxingu</name>
    <dbReference type="NCBI Taxonomy" id="84603"/>
    <lineage>
        <taxon>Eukaryota</taxon>
        <taxon>Fungi</taxon>
        <taxon>Dikarya</taxon>
        <taxon>Basidiomycota</taxon>
        <taxon>Agaricomycotina</taxon>
        <taxon>Agaricomycetes</taxon>
        <taxon>Agaricomycetidae</taxon>
        <taxon>Agaricales</taxon>
        <taxon>Agaricineae</taxon>
        <taxon>Strophariaceae</taxon>
        <taxon>Agrocybe</taxon>
    </lineage>
</organism>
<dbReference type="OrthoDB" id="19740at2759"/>
<accession>A0A9W8TGU7</accession>
<dbReference type="GO" id="GO:0000122">
    <property type="term" value="P:negative regulation of transcription by RNA polymerase II"/>
    <property type="evidence" value="ECO:0007669"/>
    <property type="project" value="TreeGrafter"/>
</dbReference>
<keyword evidence="7" id="KW-0539">Nucleus</keyword>
<evidence type="ECO:0000256" key="3">
    <source>
        <dbReference type="ARBA" id="ARBA00019132"/>
    </source>
</evidence>
<evidence type="ECO:0000259" key="10">
    <source>
        <dbReference type="PROSITE" id="PS50090"/>
    </source>
</evidence>
<keyword evidence="4" id="KW-0156">Chromatin regulator</keyword>
<dbReference type="GO" id="GO:0003714">
    <property type="term" value="F:transcription corepressor activity"/>
    <property type="evidence" value="ECO:0007669"/>
    <property type="project" value="TreeGrafter"/>
</dbReference>
<comment type="similarity">
    <text evidence="2">Belongs to the SWC4 family.</text>
</comment>
<dbReference type="GO" id="GO:0006338">
    <property type="term" value="P:chromatin remodeling"/>
    <property type="evidence" value="ECO:0007669"/>
    <property type="project" value="InterPro"/>
</dbReference>
<dbReference type="AlphaFoldDB" id="A0A9W8TGU7"/>
<evidence type="ECO:0000313" key="11">
    <source>
        <dbReference type="EMBL" id="KAJ3518066.1"/>
    </source>
</evidence>
<dbReference type="GO" id="GO:0035267">
    <property type="term" value="C:NuA4 histone acetyltransferase complex"/>
    <property type="evidence" value="ECO:0007669"/>
    <property type="project" value="InterPro"/>
</dbReference>
<dbReference type="GO" id="GO:0006281">
    <property type="term" value="P:DNA repair"/>
    <property type="evidence" value="ECO:0007669"/>
    <property type="project" value="InterPro"/>
</dbReference>
<sequence>MNVSAADIRSVFNVPDAAVAGPSQIKKPTTTVRKPEGMPRELYALIGPSTPALSAQLAKPRLKQKPNFGGIAPRTKWHVSILLSQYFVISYSSDRELRTFKNPARKGDLELRHWEKAGTDSAADYPFAKYDVQPNSYQYSLDEYTRLLEDRDWTKEETDYLLSVVKEYDSRWYIVHDRYNFPGGPERTLEDLKDRYCSVCRKLIRNRPWAGDDASKTLLISSYQFDKEREVTRKKYLKSLEDRTPDQIAEEEALYVEVKRLEQNERRFKRDRENLLRTLAGIDSGLPDIVEDDPLPLAILEGSKTKTKKTKGVAEAESPATPAATPAPTVKKPIKSAAYDAQHCIIRTETPSAAIATKAAHQPAYLRSFKLPAPKAAIAPKVTQALAELGISHTRLVMPTRENALLLDSLIEATTTLVETKRAYDKAEYEIQVLKNRLGVREKSQPAEGTEGKVEGSAGMGVDDVQVGKEAEETEGEDGRAQSILSARSGGRSRKHARRSMSISSVDTVSTRANNKRQKRN</sequence>
<dbReference type="PANTHER" id="PTHR12855:SF10">
    <property type="entry name" value="DNA METHYLTRANSFERASE 1-ASSOCIATED PROTEIN 1"/>
    <property type="match status" value="1"/>
</dbReference>
<dbReference type="SMART" id="SM00717">
    <property type="entry name" value="SANT"/>
    <property type="match status" value="1"/>
</dbReference>
<dbReference type="InterPro" id="IPR027109">
    <property type="entry name" value="Swc4/Dmap1"/>
</dbReference>
<feature type="compositionally biased region" description="Low complexity" evidence="9">
    <location>
        <begin position="319"/>
        <end position="329"/>
    </location>
</feature>
<evidence type="ECO:0000256" key="5">
    <source>
        <dbReference type="ARBA" id="ARBA00023015"/>
    </source>
</evidence>
<dbReference type="InterPro" id="IPR009057">
    <property type="entry name" value="Homeodomain-like_sf"/>
</dbReference>
<dbReference type="GO" id="GO:0000812">
    <property type="term" value="C:Swr1 complex"/>
    <property type="evidence" value="ECO:0007669"/>
    <property type="project" value="TreeGrafter"/>
</dbReference>
<feature type="region of interest" description="Disordered" evidence="9">
    <location>
        <begin position="441"/>
        <end position="521"/>
    </location>
</feature>
<comment type="caution">
    <text evidence="11">The sequence shown here is derived from an EMBL/GenBank/DDBJ whole genome shotgun (WGS) entry which is preliminary data.</text>
</comment>
<proteinExistence type="inferred from homology"/>
<evidence type="ECO:0000256" key="2">
    <source>
        <dbReference type="ARBA" id="ARBA00006918"/>
    </source>
</evidence>
<feature type="region of interest" description="Disordered" evidence="9">
    <location>
        <begin position="308"/>
        <end position="329"/>
    </location>
</feature>
<feature type="compositionally biased region" description="Basic and acidic residues" evidence="9">
    <location>
        <begin position="441"/>
        <end position="454"/>
    </location>
</feature>
<gene>
    <name evidence="11" type="ORF">NLJ89_g107</name>
</gene>
<protein>
    <recommendedName>
        <fullName evidence="3">SWR1-complex protein 4</fullName>
    </recommendedName>
</protein>
<dbReference type="Proteomes" id="UP001148786">
    <property type="component" value="Unassembled WGS sequence"/>
</dbReference>
<evidence type="ECO:0000256" key="6">
    <source>
        <dbReference type="ARBA" id="ARBA00023163"/>
    </source>
</evidence>
<reference evidence="11" key="1">
    <citation type="submission" date="2022-07" db="EMBL/GenBank/DDBJ databases">
        <title>Genome Sequence of Agrocybe chaxingu.</title>
        <authorList>
            <person name="Buettner E."/>
        </authorList>
    </citation>
    <scope>NUCLEOTIDE SEQUENCE</scope>
    <source>
        <strain evidence="11">MP-N11</strain>
    </source>
</reference>
<name>A0A9W8TGU7_9AGAR</name>
<dbReference type="SUPFAM" id="SSF46689">
    <property type="entry name" value="Homeodomain-like"/>
    <property type="match status" value="1"/>
</dbReference>
<evidence type="ECO:0000256" key="1">
    <source>
        <dbReference type="ARBA" id="ARBA00004123"/>
    </source>
</evidence>
<evidence type="ECO:0000313" key="12">
    <source>
        <dbReference type="Proteomes" id="UP001148786"/>
    </source>
</evidence>
<comment type="function">
    <text evidence="8">Component of the SWR1 complex which mediates the ATP-dependent exchange of histone H2A for the H2A variant HZT1 leading to transcriptional regulation of selected genes by chromatin remodeling. Component of the NuA4 histone acetyltransferase complex which is involved in transcriptional activation of selected genes principally by acetylation of nucleosomal histone H4 and H2A. The NuA4 complex is also involved in DNA repair.</text>
</comment>
<evidence type="ECO:0000256" key="7">
    <source>
        <dbReference type="ARBA" id="ARBA00023242"/>
    </source>
</evidence>
<dbReference type="EMBL" id="JANKHO010000003">
    <property type="protein sequence ID" value="KAJ3518066.1"/>
    <property type="molecule type" value="Genomic_DNA"/>
</dbReference>
<keyword evidence="6" id="KW-0804">Transcription</keyword>
<dbReference type="InterPro" id="IPR032563">
    <property type="entry name" value="DAMP1_SANT-like"/>
</dbReference>
<dbReference type="Gene3D" id="1.10.10.60">
    <property type="entry name" value="Homeodomain-like"/>
    <property type="match status" value="1"/>
</dbReference>
<dbReference type="PROSITE" id="PS50090">
    <property type="entry name" value="MYB_LIKE"/>
    <property type="match status" value="1"/>
</dbReference>
<feature type="domain" description="Myb-like" evidence="10">
    <location>
        <begin position="153"/>
        <end position="200"/>
    </location>
</feature>
<keyword evidence="5" id="KW-0805">Transcription regulation</keyword>
<evidence type="ECO:0000256" key="4">
    <source>
        <dbReference type="ARBA" id="ARBA00022853"/>
    </source>
</evidence>
<comment type="subcellular location">
    <subcellularLocation>
        <location evidence="1">Nucleus</location>
    </subcellularLocation>
</comment>
<dbReference type="Pfam" id="PF16282">
    <property type="entry name" value="SANT_DAMP1_like"/>
    <property type="match status" value="1"/>
</dbReference>
<dbReference type="PANTHER" id="PTHR12855">
    <property type="entry name" value="DNA METHYLTRANSFERASE 1-ASSOCIATED PROTEIN 1 FAMILY MEMBER"/>
    <property type="match status" value="1"/>
</dbReference>
<dbReference type="InterPro" id="IPR001005">
    <property type="entry name" value="SANT/Myb"/>
</dbReference>
<keyword evidence="12" id="KW-1185">Reference proteome</keyword>
<evidence type="ECO:0000256" key="8">
    <source>
        <dbReference type="ARBA" id="ARBA00025264"/>
    </source>
</evidence>
<feature type="compositionally biased region" description="Polar residues" evidence="9">
    <location>
        <begin position="501"/>
        <end position="513"/>
    </location>
</feature>